<reference evidence="1 2" key="1">
    <citation type="journal article" date="2019" name="Sci. Rep.">
        <title>Orb-weaving spider Araneus ventricosus genome elucidates the spidroin gene catalogue.</title>
        <authorList>
            <person name="Kono N."/>
            <person name="Nakamura H."/>
            <person name="Ohtoshi R."/>
            <person name="Moran D.A.P."/>
            <person name="Shinohara A."/>
            <person name="Yoshida Y."/>
            <person name="Fujiwara M."/>
            <person name="Mori M."/>
            <person name="Tomita M."/>
            <person name="Arakawa K."/>
        </authorList>
    </citation>
    <scope>NUCLEOTIDE SEQUENCE [LARGE SCALE GENOMIC DNA]</scope>
</reference>
<dbReference type="AlphaFoldDB" id="A0A4Y2HRK4"/>
<evidence type="ECO:0000313" key="1">
    <source>
        <dbReference type="EMBL" id="GBM67679.1"/>
    </source>
</evidence>
<organism evidence="1 2">
    <name type="scientific">Araneus ventricosus</name>
    <name type="common">Orbweaver spider</name>
    <name type="synonym">Epeira ventricosa</name>
    <dbReference type="NCBI Taxonomy" id="182803"/>
    <lineage>
        <taxon>Eukaryota</taxon>
        <taxon>Metazoa</taxon>
        <taxon>Ecdysozoa</taxon>
        <taxon>Arthropoda</taxon>
        <taxon>Chelicerata</taxon>
        <taxon>Arachnida</taxon>
        <taxon>Araneae</taxon>
        <taxon>Araneomorphae</taxon>
        <taxon>Entelegynae</taxon>
        <taxon>Araneoidea</taxon>
        <taxon>Araneidae</taxon>
        <taxon>Araneus</taxon>
    </lineage>
</organism>
<proteinExistence type="predicted"/>
<evidence type="ECO:0000313" key="2">
    <source>
        <dbReference type="Proteomes" id="UP000499080"/>
    </source>
</evidence>
<accession>A0A4Y2HRK4</accession>
<keyword evidence="2" id="KW-1185">Reference proteome</keyword>
<protein>
    <submittedName>
        <fullName evidence="1">Uncharacterized protein</fullName>
    </submittedName>
</protein>
<name>A0A4Y2HRK4_ARAVE</name>
<sequence>MYHWPRFFIVTAAGDPPYHLLAEPQNCPTQQGLNCRDTPEDNISILPVKMLSPSISAPEELIGGESLPTSASFILCTSLQPPFMYLGRKSIILLLLREETRS</sequence>
<dbReference type="Proteomes" id="UP000499080">
    <property type="component" value="Unassembled WGS sequence"/>
</dbReference>
<comment type="caution">
    <text evidence="1">The sequence shown here is derived from an EMBL/GenBank/DDBJ whole genome shotgun (WGS) entry which is preliminary data.</text>
</comment>
<gene>
    <name evidence="1" type="ORF">AVEN_182801_1</name>
</gene>
<dbReference type="EMBL" id="BGPR01002095">
    <property type="protein sequence ID" value="GBM67679.1"/>
    <property type="molecule type" value="Genomic_DNA"/>
</dbReference>